<reference evidence="3 4" key="1">
    <citation type="submission" date="2018-03" db="EMBL/GenBank/DDBJ databases">
        <title>Genome sequencing of Simplicispira sp.</title>
        <authorList>
            <person name="Kim S.-J."/>
            <person name="Heo J."/>
            <person name="Kwon S.-W."/>
        </authorList>
    </citation>
    <scope>NUCLEOTIDE SEQUENCE [LARGE SCALE GENOMIC DNA]</scope>
    <source>
        <strain evidence="3 4">SC1-8</strain>
        <plasmid evidence="3 4">unnamed2</plasmid>
    </source>
</reference>
<keyword evidence="4" id="KW-1185">Reference proteome</keyword>
<feature type="domain" description="Antitoxin Xre/MbcA/ParS-like toxin-binding" evidence="2">
    <location>
        <begin position="52"/>
        <end position="95"/>
    </location>
</feature>
<evidence type="ECO:0000313" key="4">
    <source>
        <dbReference type="Proteomes" id="UP000239326"/>
    </source>
</evidence>
<name>A0A2S0N613_9BURK</name>
<evidence type="ECO:0000259" key="2">
    <source>
        <dbReference type="Pfam" id="PF09722"/>
    </source>
</evidence>
<feature type="region of interest" description="Disordered" evidence="1">
    <location>
        <begin position="1"/>
        <end position="20"/>
    </location>
</feature>
<feature type="compositionally biased region" description="Polar residues" evidence="1">
    <location>
        <begin position="1"/>
        <end position="13"/>
    </location>
</feature>
<dbReference type="EMBL" id="CP027671">
    <property type="protein sequence ID" value="AVO43578.1"/>
    <property type="molecule type" value="Genomic_DNA"/>
</dbReference>
<evidence type="ECO:0000256" key="1">
    <source>
        <dbReference type="SAM" id="MobiDB-lite"/>
    </source>
</evidence>
<keyword evidence="3" id="KW-0614">Plasmid</keyword>
<evidence type="ECO:0000313" key="3">
    <source>
        <dbReference type="EMBL" id="AVO43578.1"/>
    </source>
</evidence>
<protein>
    <recommendedName>
        <fullName evidence="2">Antitoxin Xre/MbcA/ParS-like toxin-binding domain-containing protein</fullName>
    </recommendedName>
</protein>
<accession>A0A2S0N613</accession>
<sequence length="101" mass="11334">MAMAKGQTTTTNDMGDREPQDLLQDWDRIAPVGREFGSPDYERLEELDHLAILAKGSMLAARRWLDTPNQALEGMTPEEMAKTPEGFARVRQLLTSSTKAR</sequence>
<dbReference type="InterPro" id="IPR024467">
    <property type="entry name" value="Xre/MbcA/ParS-like_toxin-bd"/>
</dbReference>
<proteinExistence type="predicted"/>
<organism evidence="3 4">
    <name type="scientific">Simplicispira suum</name>
    <dbReference type="NCBI Taxonomy" id="2109915"/>
    <lineage>
        <taxon>Bacteria</taxon>
        <taxon>Pseudomonadati</taxon>
        <taxon>Pseudomonadota</taxon>
        <taxon>Betaproteobacteria</taxon>
        <taxon>Burkholderiales</taxon>
        <taxon>Comamonadaceae</taxon>
        <taxon>Simplicispira</taxon>
    </lineage>
</organism>
<dbReference type="OrthoDB" id="8812921at2"/>
<gene>
    <name evidence="3" type="ORF">C6571_19350</name>
</gene>
<geneLocation type="plasmid" evidence="3 4">
    <name>unnamed2</name>
</geneLocation>
<dbReference type="AlphaFoldDB" id="A0A2S0N613"/>
<dbReference type="Proteomes" id="UP000239326">
    <property type="component" value="Plasmid unnamed2"/>
</dbReference>
<dbReference type="KEGG" id="simp:C6571_19350"/>
<dbReference type="Pfam" id="PF09722">
    <property type="entry name" value="Xre_MbcA_ParS_C"/>
    <property type="match status" value="1"/>
</dbReference>